<name>A0A976M556_THEOR</name>
<evidence type="ECO:0000313" key="2">
    <source>
        <dbReference type="EMBL" id="UKJ88622.2"/>
    </source>
</evidence>
<proteinExistence type="predicted"/>
<dbReference type="EMBL" id="CP056066">
    <property type="protein sequence ID" value="UKJ88622.2"/>
    <property type="molecule type" value="Genomic_DNA"/>
</dbReference>
<sequence length="328" mass="37157">MTSDNTYTVISGSKPPDSDKSFENSQYLKELLYKDYDEIASTSKTLLEDDKRLRDNLHKFVIDSAPIALKNINCCTNTSELVTNLSKTALDISKATNSCSLKAKECATSLSDVVHQLGKVNSDYDDYKFVNSLVTYLNEFELKRDERKLSHLLAFNEVLKHSERARGSKLGSFLGDRVKKILNSKEMELFNSFSNDPEQTAKIVSLIEKIGFSNREQIAVGFIKNRLKYMKDCFQASLELARTEPKRSVFGDVDTHLSTLVNRTYQEFFDAVAHILKETEPQELKKTNLEEFDSQILDLLGCLAPLGLSFITLTNFTFSSFLRDVLSS</sequence>
<dbReference type="AlphaFoldDB" id="A0A976M556"/>
<evidence type="ECO:0000313" key="3">
    <source>
        <dbReference type="Proteomes" id="UP000244803"/>
    </source>
</evidence>
<protein>
    <submittedName>
        <fullName evidence="2">Uncharacterized protein</fullName>
    </submittedName>
</protein>
<dbReference type="Proteomes" id="UP000244803">
    <property type="component" value="Chromosome 3"/>
</dbReference>
<feature type="compositionally biased region" description="Polar residues" evidence="1">
    <location>
        <begin position="1"/>
        <end position="11"/>
    </location>
</feature>
<accession>A0A976M556</accession>
<reference evidence="2" key="1">
    <citation type="submission" date="2022-07" db="EMBL/GenBank/DDBJ databases">
        <title>Evaluation of T. orientalis genome assembly methods using nanopore sequencing and analysis of variation between genomes.</title>
        <authorList>
            <person name="Yam J."/>
            <person name="Micallef M.L."/>
            <person name="Liu M."/>
            <person name="Djordjevic S.P."/>
            <person name="Bogema D.R."/>
            <person name="Jenkins C."/>
        </authorList>
    </citation>
    <scope>NUCLEOTIDE SEQUENCE</scope>
    <source>
        <strain evidence="2">Fish Creek</strain>
    </source>
</reference>
<feature type="region of interest" description="Disordered" evidence="1">
    <location>
        <begin position="1"/>
        <end position="22"/>
    </location>
</feature>
<organism evidence="2 3">
    <name type="scientific">Theileria orientalis</name>
    <dbReference type="NCBI Taxonomy" id="68886"/>
    <lineage>
        <taxon>Eukaryota</taxon>
        <taxon>Sar</taxon>
        <taxon>Alveolata</taxon>
        <taxon>Apicomplexa</taxon>
        <taxon>Aconoidasida</taxon>
        <taxon>Piroplasmida</taxon>
        <taxon>Theileriidae</taxon>
        <taxon>Theileria</taxon>
    </lineage>
</organism>
<evidence type="ECO:0000256" key="1">
    <source>
        <dbReference type="SAM" id="MobiDB-lite"/>
    </source>
</evidence>
<dbReference type="OrthoDB" id="361193at2759"/>
<gene>
    <name evidence="2" type="ORF">MACJ_001866</name>
</gene>